<dbReference type="InterPro" id="IPR005331">
    <property type="entry name" value="Sulfotransferase"/>
</dbReference>
<reference evidence="1" key="1">
    <citation type="submission" date="2021-10" db="EMBL/GenBank/DDBJ databases">
        <title>Tropical sea cucumber genome reveals ecological adaptation and Cuvierian tubules defense mechanism.</title>
        <authorList>
            <person name="Chen T."/>
        </authorList>
    </citation>
    <scope>NUCLEOTIDE SEQUENCE</scope>
    <source>
        <strain evidence="1">Nanhai2018</strain>
        <tissue evidence="1">Muscle</tissue>
    </source>
</reference>
<dbReference type="GO" id="GO:0005829">
    <property type="term" value="C:cytosol"/>
    <property type="evidence" value="ECO:0007669"/>
    <property type="project" value="TreeGrafter"/>
</dbReference>
<sequence>MAGLSQPFEFEVSGTGDQYLDLVETQLYVRFKATKRTGASLVHVGDNKDFVGPVNYTLHSLFKQVDMSLNGQQVSVSSACYPYRANLETLLNYGREAKQDQLSIPLYYKDTAGSTDNTATTDDGANAGLVSRAKHCMGCADIELLGRIHCDVFHMNRYMMKGVNLKLKLIPNSDAFALMTANGAAGYKIEYKKVALYIRRVTPSPTLLLRQAKILSGGMTAKYPIHRVQMRTKAVQAGSTNVISDHLSLGQLHRRLVLGLAKTVAFNGDCTRNPFNFETSTQTRFRNKNHTLHARSFEHYMEGCLEGWHLEVLREANNHQGVAQLCRNNDGSGHWQCAPGWRQLPVDPFCVRSSSPSKPADGMPTIRQPKYAQVSDDRKLLFIHVPKAGGTSIETSFLFKEQREKLGGHYLGGHHKITAFDEDFYRNYHKFGIVRHPCSRLLSVWGYYSQGLGNKGDKEWVDKFMDNVTKSSFEAFVERTLYPIGPVQINKQMHLQTQVGMIFRKNGQFGLDQLLIFEKWDDSMEELGKRINVNVTALKSTHKLSSHHKTCQESYTRKMWTKMTQLYAMDFCVLGYSTEFEKVNITPPIDLTPQTLTLRFRECASKIKQGV</sequence>
<dbReference type="GO" id="GO:0009263">
    <property type="term" value="P:deoxyribonucleotide biosynthetic process"/>
    <property type="evidence" value="ECO:0007669"/>
    <property type="project" value="InterPro"/>
</dbReference>
<protein>
    <submittedName>
        <fullName evidence="1">Uncharacterized protein</fullName>
    </submittedName>
</protein>
<dbReference type="EMBL" id="JAIZAY010000021">
    <property type="protein sequence ID" value="KAJ8021255.1"/>
    <property type="molecule type" value="Genomic_DNA"/>
</dbReference>
<proteinExistence type="predicted"/>
<name>A0A9Q0YGY7_HOLLE</name>
<dbReference type="PANTHER" id="PTHR23409:SF21">
    <property type="entry name" value="CAPSID PROTEIN"/>
    <property type="match status" value="1"/>
</dbReference>
<organism evidence="1 2">
    <name type="scientific">Holothuria leucospilota</name>
    <name type="common">Black long sea cucumber</name>
    <name type="synonym">Mertensiothuria leucospilota</name>
    <dbReference type="NCBI Taxonomy" id="206669"/>
    <lineage>
        <taxon>Eukaryota</taxon>
        <taxon>Metazoa</taxon>
        <taxon>Echinodermata</taxon>
        <taxon>Eleutherozoa</taxon>
        <taxon>Echinozoa</taxon>
        <taxon>Holothuroidea</taxon>
        <taxon>Aspidochirotacea</taxon>
        <taxon>Aspidochirotida</taxon>
        <taxon>Holothuriidae</taxon>
        <taxon>Holothuria</taxon>
    </lineage>
</organism>
<dbReference type="OrthoDB" id="8041494at2759"/>
<dbReference type="Gene3D" id="3.40.50.300">
    <property type="entry name" value="P-loop containing nucleotide triphosphate hydrolases"/>
    <property type="match status" value="1"/>
</dbReference>
<evidence type="ECO:0000313" key="1">
    <source>
        <dbReference type="EMBL" id="KAJ8021255.1"/>
    </source>
</evidence>
<dbReference type="AlphaFoldDB" id="A0A9Q0YGY7"/>
<dbReference type="Pfam" id="PF03567">
    <property type="entry name" value="Sulfotransfer_2"/>
    <property type="match status" value="1"/>
</dbReference>
<dbReference type="GO" id="GO:0016020">
    <property type="term" value="C:membrane"/>
    <property type="evidence" value="ECO:0007669"/>
    <property type="project" value="InterPro"/>
</dbReference>
<keyword evidence="2" id="KW-1185">Reference proteome</keyword>
<dbReference type="InterPro" id="IPR000358">
    <property type="entry name" value="RNR_small_fam"/>
</dbReference>
<accession>A0A9Q0YGY7</accession>
<evidence type="ECO:0000313" key="2">
    <source>
        <dbReference type="Proteomes" id="UP001152320"/>
    </source>
</evidence>
<comment type="caution">
    <text evidence="1">The sequence shown here is derived from an EMBL/GenBank/DDBJ whole genome shotgun (WGS) entry which is preliminary data.</text>
</comment>
<dbReference type="InterPro" id="IPR027417">
    <property type="entry name" value="P-loop_NTPase"/>
</dbReference>
<dbReference type="GO" id="GO:0004748">
    <property type="term" value="F:ribonucleoside-diphosphate reductase activity, thioredoxin disulfide as acceptor"/>
    <property type="evidence" value="ECO:0007669"/>
    <property type="project" value="TreeGrafter"/>
</dbReference>
<gene>
    <name evidence="1" type="ORF">HOLleu_38401</name>
</gene>
<dbReference type="Proteomes" id="UP001152320">
    <property type="component" value="Chromosome 21"/>
</dbReference>
<dbReference type="PANTHER" id="PTHR23409">
    <property type="entry name" value="RIBONUCLEOSIDE-DIPHOSPHATE REDUCTASE SMALL CHAIN"/>
    <property type="match status" value="1"/>
</dbReference>
<dbReference type="GO" id="GO:0008146">
    <property type="term" value="F:sulfotransferase activity"/>
    <property type="evidence" value="ECO:0007669"/>
    <property type="project" value="InterPro"/>
</dbReference>